<keyword evidence="1" id="KW-1133">Transmembrane helix</keyword>
<feature type="transmembrane region" description="Helical" evidence="1">
    <location>
        <begin position="12"/>
        <end position="32"/>
    </location>
</feature>
<keyword evidence="1" id="KW-0812">Transmembrane</keyword>
<dbReference type="InterPro" id="IPR009845">
    <property type="entry name" value="DUF1405"/>
</dbReference>
<evidence type="ECO:0000313" key="3">
    <source>
        <dbReference type="Proteomes" id="UP001180087"/>
    </source>
</evidence>
<protein>
    <submittedName>
        <fullName evidence="2">DUF1405 domain-containing protein</fullName>
    </submittedName>
</protein>
<feature type="transmembrane region" description="Helical" evidence="1">
    <location>
        <begin position="169"/>
        <end position="186"/>
    </location>
</feature>
<gene>
    <name evidence="2" type="ORF">QR721_07105</name>
</gene>
<dbReference type="PANTHER" id="PTHR40042">
    <property type="entry name" value="HYPOTHETICAL MEMBRANE SPANNING PROTEIN"/>
    <property type="match status" value="1"/>
</dbReference>
<dbReference type="Pfam" id="PF07187">
    <property type="entry name" value="DUF1405"/>
    <property type="match status" value="1"/>
</dbReference>
<feature type="transmembrane region" description="Helical" evidence="1">
    <location>
        <begin position="107"/>
        <end position="127"/>
    </location>
</feature>
<reference evidence="2" key="1">
    <citation type="submission" date="2023-06" db="EMBL/GenBank/DDBJ databases">
        <title>A Treasure from Seagulls: Isolation and Description of Aciduricobacillus qingdaonensis gen. nov., sp. nov., a Rare Obligately Uric Acid-utilizing Member in the Family Bacillaceae.</title>
        <authorList>
            <person name="Liu W."/>
            <person name="Wang B."/>
        </authorList>
    </citation>
    <scope>NUCLEOTIDE SEQUENCE</scope>
    <source>
        <strain evidence="2">44XB</strain>
    </source>
</reference>
<evidence type="ECO:0000313" key="2">
    <source>
        <dbReference type="EMBL" id="WLV23428.1"/>
    </source>
</evidence>
<dbReference type="Proteomes" id="UP001180087">
    <property type="component" value="Chromosome"/>
</dbReference>
<dbReference type="RefSeq" id="WP_348025495.1">
    <property type="nucleotide sequence ID" value="NZ_CP129113.1"/>
</dbReference>
<feature type="transmembrane region" description="Helical" evidence="1">
    <location>
        <begin position="52"/>
        <end position="68"/>
    </location>
</feature>
<proteinExistence type="predicted"/>
<sequence length="196" mass="22750">MNLLKDFLFHRTVIWLLFWVNLAGTFYGFWWYRYQLAETPLIFQLFVPDSPTASLFITLVLLAFLYGRSIPYIEALAVVSLFKYGVWAVVMNMLMLIQQGSLGWQGYMLMISHGAMAVEAVLFAAFYTYRLKHLVVGAIWVLHNDIIDYVFGMMPIYGSLMIHINEIGYFTFWLSTLSIAVGWKLCRKREKLDAIS</sequence>
<name>A0ABY9KRJ0_9BACI</name>
<feature type="transmembrane region" description="Helical" evidence="1">
    <location>
        <begin position="75"/>
        <end position="95"/>
    </location>
</feature>
<keyword evidence="3" id="KW-1185">Reference proteome</keyword>
<keyword evidence="1" id="KW-0472">Membrane</keyword>
<evidence type="ECO:0000256" key="1">
    <source>
        <dbReference type="SAM" id="Phobius"/>
    </source>
</evidence>
<accession>A0ABY9KRJ0</accession>
<organism evidence="2 3">
    <name type="scientific">Aciduricibacillus chroicocephali</name>
    <dbReference type="NCBI Taxonomy" id="3054939"/>
    <lineage>
        <taxon>Bacteria</taxon>
        <taxon>Bacillati</taxon>
        <taxon>Bacillota</taxon>
        <taxon>Bacilli</taxon>
        <taxon>Bacillales</taxon>
        <taxon>Bacillaceae</taxon>
        <taxon>Aciduricibacillus</taxon>
    </lineage>
</organism>
<dbReference type="EMBL" id="CP129113">
    <property type="protein sequence ID" value="WLV23428.1"/>
    <property type="molecule type" value="Genomic_DNA"/>
</dbReference>
<feature type="transmembrane region" description="Helical" evidence="1">
    <location>
        <begin position="134"/>
        <end position="157"/>
    </location>
</feature>
<dbReference type="PANTHER" id="PTHR40042:SF1">
    <property type="entry name" value="DUF1405 DOMAIN-CONTAINING PROTEIN"/>
    <property type="match status" value="1"/>
</dbReference>